<evidence type="ECO:0000256" key="3">
    <source>
        <dbReference type="ARBA" id="ARBA00023157"/>
    </source>
</evidence>
<dbReference type="SUPFAM" id="SSF53474">
    <property type="entry name" value="alpha/beta-Hydrolases"/>
    <property type="match status" value="3"/>
</dbReference>
<protein>
    <recommendedName>
        <fullName evidence="8">Carboxylesterase</fullName>
    </recommendedName>
</protein>
<evidence type="ECO:0000259" key="5">
    <source>
        <dbReference type="Pfam" id="PF07859"/>
    </source>
</evidence>
<evidence type="ECO:0000313" key="7">
    <source>
        <dbReference type="Proteomes" id="UP001214576"/>
    </source>
</evidence>
<accession>A0AAD4TVW5</accession>
<comment type="similarity">
    <text evidence="1">Belongs to the type-B carboxylesterase/lipase family.</text>
</comment>
<dbReference type="InterPro" id="IPR013094">
    <property type="entry name" value="AB_hydrolase_3"/>
</dbReference>
<dbReference type="AlphaFoldDB" id="A0AAD4TVW5"/>
<proteinExistence type="inferred from homology"/>
<keyword evidence="3" id="KW-1015">Disulfide bond</keyword>
<evidence type="ECO:0008006" key="8">
    <source>
        <dbReference type="Google" id="ProtNLM"/>
    </source>
</evidence>
<dbReference type="PROSITE" id="PS00122">
    <property type="entry name" value="CARBOXYLESTERASE_B_1"/>
    <property type="match status" value="3"/>
</dbReference>
<dbReference type="Pfam" id="PF07859">
    <property type="entry name" value="Abhydrolase_3"/>
    <property type="match status" value="1"/>
</dbReference>
<dbReference type="Gene3D" id="3.40.50.1820">
    <property type="entry name" value="alpha/beta hydrolase"/>
    <property type="match status" value="3"/>
</dbReference>
<keyword evidence="2" id="KW-0378">Hydrolase</keyword>
<sequence>MATRCLQDPNGMKTMELWNVTLPSTSMSEDCLYLNIHTPAHSHKGSNLPVMVWIHGGALVLGMASMYDGSALAAFEDVVVVVIQYRLGLLGFFSTGDKHATGNWGYLDQVAALRWVQQNIAYFGGDPGRVTIFGESAGGISVSLHVISPMSQGLFHGAIMESGVALLPGFTVNSSDKVSKLVANLSACGQVDSEALVDCLRHKNEEEVLAINKHFKTIPGLVDEIFLPKHPLELLASADFQPVPSIIGVNNDEYGWIIPLTMPPEFGELLMEEYIEDSEDHQTLQNQFQEMMGDYIFVIPALQVAMFHRSHAPVYFYEFQHQSSFFKDVRPSYVRADHGDEVRFLFRNEQIQFTEEEELLSRKMIKYWANFARNGCLQDLERMNNSRFTLDGKHQTFPISEDCLILNIYSPAEAPSGAGRPVMVWFHGGSLVTGTATAHDGSALAAYGDVVVVTVQYRLGFLGFFSTGDKHAPGNWGFLDAVAALRWVQGNITPFGGDFNSVTIFGESSGASVVSALVLSPLAAGLFHRAIAQSGIITVPGLLNPDPWLLAQSLADSLACNSDSSAEMVQCLRQKTSEEMILAYKSKKIASYNIDGTFFPKSAEELLRERQFPSVPFLFGVNNHEFGWLIPRGWGFLDKMDQLSLEDMLAILRPYLTNMDVPTEVMPTIIQEYLGSRSDGQAKREAFQELLSDIIITFPMLQFARDLQDSGVSFFFYEFQHRPSSFAKIKPAWVRADHGAELTFMFGGPFLTDESSMLAFPEATEEEQQLSLTMMAQWTNFAWTGWGRLTSGVAQFSEHHQDVGEQAGGTLHTKEPLADTKYGTLRGKQIHVGKTPINVFLGVPFSRPPVMIWFPGGAFLVGSASTYDGSELAAREKVVVVVLQHRLGILGFLSTGDSQARGNWALLDQIAALRWVQKNIEAFGGDPGCVTLFGQSSGAMCVSGLMTSPLARGLFHRAISQSGTAVFQIFITPDPLKMAKKIAQLAGCNHNSTKILVDCLRTLSGTEVMRVSQKMRFFKLHSQEDPQKIVWFMSPVVDGVVFQDNPIVLLTQGQVAPVPYLLGVNSLEFNWLLPFNVTKEQLPLVMEEYLSDVDGHDRKMLQERVMDLAGDATFVYSTLQAARYHRNAGFPVYLYEFEHYAPGTIVKPRTDGADHGDEIGFIFGSPFSKGHSSSKEKALSLQMMKYWANFARSGNPNGGKLPYWPRYNKDEKYLQLDLTTRVGVMLKEEKMAFWKKLHQN</sequence>
<dbReference type="EMBL" id="JAKZEL010000019">
    <property type="protein sequence ID" value="KAI4534306.1"/>
    <property type="molecule type" value="Genomic_DNA"/>
</dbReference>
<evidence type="ECO:0000256" key="2">
    <source>
        <dbReference type="ARBA" id="ARBA00022801"/>
    </source>
</evidence>
<dbReference type="Proteomes" id="UP001214576">
    <property type="component" value="Unassembled WGS sequence"/>
</dbReference>
<dbReference type="InterPro" id="IPR050309">
    <property type="entry name" value="Type-B_Carboxylest/Lipase"/>
</dbReference>
<dbReference type="FunFam" id="3.40.50.1820:FF:000011">
    <property type="entry name" value="Carboxylic ester hydrolase"/>
    <property type="match status" value="2"/>
</dbReference>
<evidence type="ECO:0000313" key="6">
    <source>
        <dbReference type="EMBL" id="KAI4534306.1"/>
    </source>
</evidence>
<gene>
    <name evidence="6" type="ORF">MG293_015166</name>
</gene>
<feature type="domain" description="Alpha/beta hydrolase fold-3" evidence="5">
    <location>
        <begin position="423"/>
        <end position="537"/>
    </location>
</feature>
<dbReference type="PANTHER" id="PTHR11559">
    <property type="entry name" value="CARBOXYLESTERASE"/>
    <property type="match status" value="1"/>
</dbReference>
<name>A0AAD4TVW5_OVIAM</name>
<comment type="caution">
    <text evidence="6">The sequence shown here is derived from an EMBL/GenBank/DDBJ whole genome shotgun (WGS) entry which is preliminary data.</text>
</comment>
<dbReference type="InterPro" id="IPR029058">
    <property type="entry name" value="AB_hydrolase_fold"/>
</dbReference>
<dbReference type="InterPro" id="IPR019826">
    <property type="entry name" value="Carboxylesterase_B_AS"/>
</dbReference>
<keyword evidence="7" id="KW-1185">Reference proteome</keyword>
<dbReference type="Pfam" id="PF00135">
    <property type="entry name" value="COesterase"/>
    <property type="match status" value="3"/>
</dbReference>
<organism evidence="6 7">
    <name type="scientific">Ovis ammon polii</name>
    <dbReference type="NCBI Taxonomy" id="230172"/>
    <lineage>
        <taxon>Eukaryota</taxon>
        <taxon>Metazoa</taxon>
        <taxon>Chordata</taxon>
        <taxon>Craniata</taxon>
        <taxon>Vertebrata</taxon>
        <taxon>Euteleostomi</taxon>
        <taxon>Mammalia</taxon>
        <taxon>Eutheria</taxon>
        <taxon>Laurasiatheria</taxon>
        <taxon>Artiodactyla</taxon>
        <taxon>Ruminantia</taxon>
        <taxon>Pecora</taxon>
        <taxon>Bovidae</taxon>
        <taxon>Caprinae</taxon>
        <taxon>Ovis</taxon>
    </lineage>
</organism>
<feature type="domain" description="Carboxylesterase type B" evidence="4">
    <location>
        <begin position="849"/>
        <end position="1080"/>
    </location>
</feature>
<dbReference type="InterPro" id="IPR002018">
    <property type="entry name" value="CarbesteraseB"/>
</dbReference>
<feature type="domain" description="Carboxylesterase type B" evidence="4">
    <location>
        <begin position="1083"/>
        <end position="1234"/>
    </location>
</feature>
<reference evidence="6" key="1">
    <citation type="submission" date="2022-03" db="EMBL/GenBank/DDBJ databases">
        <title>Genomic analyses of argali, domestic sheep and their hybrids provide insights into chromosomal evolution, heterosis and genetic basis of agronomic traits.</title>
        <authorList>
            <person name="Li M."/>
        </authorList>
    </citation>
    <scope>NUCLEOTIDE SEQUENCE</scope>
    <source>
        <strain evidence="6">CAU-MHL-2022a</strain>
        <tissue evidence="6">Skin</tissue>
    </source>
</reference>
<evidence type="ECO:0000259" key="4">
    <source>
        <dbReference type="Pfam" id="PF00135"/>
    </source>
</evidence>
<dbReference type="GO" id="GO:0016787">
    <property type="term" value="F:hydrolase activity"/>
    <property type="evidence" value="ECO:0007669"/>
    <property type="project" value="UniProtKB-KW"/>
</dbReference>
<evidence type="ECO:0000256" key="1">
    <source>
        <dbReference type="ARBA" id="ARBA00005964"/>
    </source>
</evidence>
<feature type="domain" description="Carboxylesterase type B" evidence="4">
    <location>
        <begin position="4"/>
        <end position="375"/>
    </location>
</feature>